<name>A0AAV1K144_9NEOP</name>
<evidence type="ECO:0000256" key="1">
    <source>
        <dbReference type="SAM" id="MobiDB-lite"/>
    </source>
</evidence>
<gene>
    <name evidence="2" type="ORF">LNINA_LOCUS14295</name>
</gene>
<feature type="region of interest" description="Disordered" evidence="1">
    <location>
        <begin position="35"/>
        <end position="63"/>
    </location>
</feature>
<dbReference type="Proteomes" id="UP001497472">
    <property type="component" value="Unassembled WGS sequence"/>
</dbReference>
<evidence type="ECO:0000313" key="2">
    <source>
        <dbReference type="EMBL" id="CAK1555480.1"/>
    </source>
</evidence>
<comment type="caution">
    <text evidence="2">The sequence shown here is derived from an EMBL/GenBank/DDBJ whole genome shotgun (WGS) entry which is preliminary data.</text>
</comment>
<organism evidence="2 3">
    <name type="scientific">Leptosia nina</name>
    <dbReference type="NCBI Taxonomy" id="320188"/>
    <lineage>
        <taxon>Eukaryota</taxon>
        <taxon>Metazoa</taxon>
        <taxon>Ecdysozoa</taxon>
        <taxon>Arthropoda</taxon>
        <taxon>Hexapoda</taxon>
        <taxon>Insecta</taxon>
        <taxon>Pterygota</taxon>
        <taxon>Neoptera</taxon>
        <taxon>Endopterygota</taxon>
        <taxon>Lepidoptera</taxon>
        <taxon>Glossata</taxon>
        <taxon>Ditrysia</taxon>
        <taxon>Papilionoidea</taxon>
        <taxon>Pieridae</taxon>
        <taxon>Pierinae</taxon>
        <taxon>Leptosia</taxon>
    </lineage>
</organism>
<feature type="compositionally biased region" description="Polar residues" evidence="1">
    <location>
        <begin position="1"/>
        <end position="17"/>
    </location>
</feature>
<dbReference type="EMBL" id="CAVLEF010000280">
    <property type="protein sequence ID" value="CAK1555480.1"/>
    <property type="molecule type" value="Genomic_DNA"/>
</dbReference>
<accession>A0AAV1K144</accession>
<sequence>MKSNAHNLKTNSTANTKELNKRAHDLRNLFASVRVTPQMRKSKSRSQSPGRLYTKGKTLGRRANSNIDEALDDNVNWSSPDRRERQYFHNKQRIFGVLKSAVVSPPLRIMTNEAEGPARGPLSPPNCNKRIHPSCVVQVISNDGLKTV</sequence>
<reference evidence="2 3" key="1">
    <citation type="submission" date="2023-11" db="EMBL/GenBank/DDBJ databases">
        <authorList>
            <person name="Okamura Y."/>
        </authorList>
    </citation>
    <scope>NUCLEOTIDE SEQUENCE [LARGE SCALE GENOMIC DNA]</scope>
</reference>
<proteinExistence type="predicted"/>
<dbReference type="AlphaFoldDB" id="A0AAV1K144"/>
<evidence type="ECO:0000313" key="3">
    <source>
        <dbReference type="Proteomes" id="UP001497472"/>
    </source>
</evidence>
<feature type="region of interest" description="Disordered" evidence="1">
    <location>
        <begin position="1"/>
        <end position="21"/>
    </location>
</feature>
<protein>
    <submittedName>
        <fullName evidence="2">Uncharacterized protein</fullName>
    </submittedName>
</protein>
<keyword evidence="3" id="KW-1185">Reference proteome</keyword>